<dbReference type="EMBL" id="JBJQOH010000006">
    <property type="protein sequence ID" value="KAL3683352.1"/>
    <property type="molecule type" value="Genomic_DNA"/>
</dbReference>
<sequence>MVTTENDQPPKLTASAADTKHVDMRPCLIHVPTGEMVKSYLELSKVVKKLGWKVFVDVSGEVWSAWYLPVGEESMIQMVHLPHPHIWMATYHQLSTLVYAFGLNTFAVTHAPLVKFRVFDGYADSKKPILRLKANGKQVFTVRYLEQILTQRGWKKEGEMRFVKQDTREIRTSPWKLVNVLKLPVVDQVQQLSTLDLEYITLVTKNIFYLQSPSRTRPPRTPEAKQQISPGTVATATA</sequence>
<organism evidence="2 3">
    <name type="scientific">Riccia sorocarpa</name>
    <dbReference type="NCBI Taxonomy" id="122646"/>
    <lineage>
        <taxon>Eukaryota</taxon>
        <taxon>Viridiplantae</taxon>
        <taxon>Streptophyta</taxon>
        <taxon>Embryophyta</taxon>
        <taxon>Marchantiophyta</taxon>
        <taxon>Marchantiopsida</taxon>
        <taxon>Marchantiidae</taxon>
        <taxon>Marchantiales</taxon>
        <taxon>Ricciaceae</taxon>
        <taxon>Riccia</taxon>
    </lineage>
</organism>
<protein>
    <submittedName>
        <fullName evidence="2">Uncharacterized protein</fullName>
    </submittedName>
</protein>
<keyword evidence="3" id="KW-1185">Reference proteome</keyword>
<comment type="caution">
    <text evidence="2">The sequence shown here is derived from an EMBL/GenBank/DDBJ whole genome shotgun (WGS) entry which is preliminary data.</text>
</comment>
<dbReference type="Proteomes" id="UP001633002">
    <property type="component" value="Unassembled WGS sequence"/>
</dbReference>
<feature type="compositionally biased region" description="Polar residues" evidence="1">
    <location>
        <begin position="224"/>
        <end position="238"/>
    </location>
</feature>
<dbReference type="AlphaFoldDB" id="A0ABD3GY83"/>
<evidence type="ECO:0000256" key="1">
    <source>
        <dbReference type="SAM" id="MobiDB-lite"/>
    </source>
</evidence>
<feature type="region of interest" description="Disordered" evidence="1">
    <location>
        <begin position="213"/>
        <end position="238"/>
    </location>
</feature>
<gene>
    <name evidence="2" type="ORF">R1sor_001374</name>
</gene>
<evidence type="ECO:0000313" key="2">
    <source>
        <dbReference type="EMBL" id="KAL3683352.1"/>
    </source>
</evidence>
<accession>A0ABD3GY83</accession>
<evidence type="ECO:0000313" key="3">
    <source>
        <dbReference type="Proteomes" id="UP001633002"/>
    </source>
</evidence>
<proteinExistence type="predicted"/>
<name>A0ABD3GY83_9MARC</name>
<reference evidence="2 3" key="1">
    <citation type="submission" date="2024-09" db="EMBL/GenBank/DDBJ databases">
        <title>Chromosome-scale assembly of Riccia sorocarpa.</title>
        <authorList>
            <person name="Paukszto L."/>
        </authorList>
    </citation>
    <scope>NUCLEOTIDE SEQUENCE [LARGE SCALE GENOMIC DNA]</scope>
    <source>
        <strain evidence="2">LP-2024</strain>
        <tissue evidence="2">Aerial parts of the thallus</tissue>
    </source>
</reference>